<comment type="caution">
    <text evidence="2">The sequence shown here is derived from an EMBL/GenBank/DDBJ whole genome shotgun (WGS) entry which is preliminary data.</text>
</comment>
<dbReference type="Proteomes" id="UP001210211">
    <property type="component" value="Unassembled WGS sequence"/>
</dbReference>
<sequence>MNKTLPSRDQSLEEDFIDIDPNSAFMSMKSPSRRDSREFEFKLSANPQEKCSFDSPADELFYKGVLLPLHFHPRIQAIQQVLSHESNSRLSGQEEEKFQEESISTCYHASLGNEYVTMPGQCGAKNRWSKKFKSVSTSSLCSKLKASRTYLKSLFAKPTISNDQCRASRPKDNIIGKNISSLVNSIEKEKLMEEDELVHRKSFSSATKLGLSTRSDSLYSNSSSSSSSSNSSFSSLNSNGFYITLTQPPVLRRSSSVNSEMERSIKGAINYCKKSQDLVSGRKSVSDIGLYSF</sequence>
<gene>
    <name evidence="2" type="ORF">LUZ61_003146</name>
</gene>
<evidence type="ECO:0000313" key="2">
    <source>
        <dbReference type="EMBL" id="KAJ3699441.1"/>
    </source>
</evidence>
<organism evidence="2 3">
    <name type="scientific">Rhynchospora tenuis</name>
    <dbReference type="NCBI Taxonomy" id="198213"/>
    <lineage>
        <taxon>Eukaryota</taxon>
        <taxon>Viridiplantae</taxon>
        <taxon>Streptophyta</taxon>
        <taxon>Embryophyta</taxon>
        <taxon>Tracheophyta</taxon>
        <taxon>Spermatophyta</taxon>
        <taxon>Magnoliopsida</taxon>
        <taxon>Liliopsida</taxon>
        <taxon>Poales</taxon>
        <taxon>Cyperaceae</taxon>
        <taxon>Cyperoideae</taxon>
        <taxon>Rhynchosporeae</taxon>
        <taxon>Rhynchospora</taxon>
    </lineage>
</organism>
<reference evidence="2 3" key="1">
    <citation type="journal article" date="2022" name="Cell">
        <title>Repeat-based holocentromeres influence genome architecture and karyotype evolution.</title>
        <authorList>
            <person name="Hofstatter P.G."/>
            <person name="Thangavel G."/>
            <person name="Lux T."/>
            <person name="Neumann P."/>
            <person name="Vondrak T."/>
            <person name="Novak P."/>
            <person name="Zhang M."/>
            <person name="Costa L."/>
            <person name="Castellani M."/>
            <person name="Scott A."/>
            <person name="Toegelov H."/>
            <person name="Fuchs J."/>
            <person name="Mata-Sucre Y."/>
            <person name="Dias Y."/>
            <person name="Vanzela A.L.L."/>
            <person name="Huettel B."/>
            <person name="Almeida C.C.S."/>
            <person name="Simkova H."/>
            <person name="Souza G."/>
            <person name="Pedrosa-Harand A."/>
            <person name="Macas J."/>
            <person name="Mayer K.F.X."/>
            <person name="Houben A."/>
            <person name="Marques A."/>
        </authorList>
    </citation>
    <scope>NUCLEOTIDE SEQUENCE [LARGE SCALE GENOMIC DNA]</scope>
    <source>
        <strain evidence="2">RhyTen1mFocal</strain>
    </source>
</reference>
<dbReference type="PANTHER" id="PTHR33312">
    <property type="entry name" value="MEMBRANE-ASSOCIATED KINASE REGULATOR 4-RELATED"/>
    <property type="match status" value="1"/>
</dbReference>
<keyword evidence="3" id="KW-1185">Reference proteome</keyword>
<protein>
    <recommendedName>
        <fullName evidence="4">Membrane-associated kinase regulator 4</fullName>
    </recommendedName>
</protein>
<feature type="region of interest" description="Disordered" evidence="1">
    <location>
        <begin position="214"/>
        <end position="233"/>
    </location>
</feature>
<evidence type="ECO:0000256" key="1">
    <source>
        <dbReference type="SAM" id="MobiDB-lite"/>
    </source>
</evidence>
<dbReference type="GO" id="GO:0005886">
    <property type="term" value="C:plasma membrane"/>
    <property type="evidence" value="ECO:0007669"/>
    <property type="project" value="InterPro"/>
</dbReference>
<accession>A0AAD5ZKE7</accession>
<evidence type="ECO:0000313" key="3">
    <source>
        <dbReference type="Proteomes" id="UP001210211"/>
    </source>
</evidence>
<evidence type="ECO:0008006" key="4">
    <source>
        <dbReference type="Google" id="ProtNLM"/>
    </source>
</evidence>
<dbReference type="AlphaFoldDB" id="A0AAD5ZKE7"/>
<dbReference type="EMBL" id="JAMRDG010000001">
    <property type="protein sequence ID" value="KAJ3699441.1"/>
    <property type="molecule type" value="Genomic_DNA"/>
</dbReference>
<dbReference type="GO" id="GO:0019210">
    <property type="term" value="F:kinase inhibitor activity"/>
    <property type="evidence" value="ECO:0007669"/>
    <property type="project" value="InterPro"/>
</dbReference>
<dbReference type="InterPro" id="IPR039620">
    <property type="entry name" value="BKI1/MAKR1/3/4"/>
</dbReference>
<name>A0AAD5ZKE7_9POAL</name>
<proteinExistence type="predicted"/>
<dbReference type="PANTHER" id="PTHR33312:SF21">
    <property type="entry name" value="MEMBRANE-ASSOCIATED KINASE REGULATOR 3-RELATED"/>
    <property type="match status" value="1"/>
</dbReference>